<feature type="compositionally biased region" description="Gly residues" evidence="1">
    <location>
        <begin position="1"/>
        <end position="12"/>
    </location>
</feature>
<sequence>MTGGGSPKGGQDQGLKEEDDQGQARIAKQSERDGVTHQPIDG</sequence>
<feature type="region of interest" description="Disordered" evidence="1">
    <location>
        <begin position="1"/>
        <end position="42"/>
    </location>
</feature>
<gene>
    <name evidence="2" type="ORF">UFOPK3119_00568</name>
</gene>
<organism evidence="2">
    <name type="scientific">freshwater metagenome</name>
    <dbReference type="NCBI Taxonomy" id="449393"/>
    <lineage>
        <taxon>unclassified sequences</taxon>
        <taxon>metagenomes</taxon>
        <taxon>ecological metagenomes</taxon>
    </lineage>
</organism>
<evidence type="ECO:0000256" key="1">
    <source>
        <dbReference type="SAM" id="MobiDB-lite"/>
    </source>
</evidence>
<proteinExistence type="predicted"/>
<dbReference type="EMBL" id="CAFAAX010000059">
    <property type="protein sequence ID" value="CAB4813416.1"/>
    <property type="molecule type" value="Genomic_DNA"/>
</dbReference>
<evidence type="ECO:0000313" key="2">
    <source>
        <dbReference type="EMBL" id="CAB4813416.1"/>
    </source>
</evidence>
<dbReference type="AlphaFoldDB" id="A0A6J6Z1K4"/>
<name>A0A6J6Z1K4_9ZZZZ</name>
<protein>
    <submittedName>
        <fullName evidence="2">Unannotated protein</fullName>
    </submittedName>
</protein>
<reference evidence="2" key="1">
    <citation type="submission" date="2020-05" db="EMBL/GenBank/DDBJ databases">
        <authorList>
            <person name="Chiriac C."/>
            <person name="Salcher M."/>
            <person name="Ghai R."/>
            <person name="Kavagutti S V."/>
        </authorList>
    </citation>
    <scope>NUCLEOTIDE SEQUENCE</scope>
</reference>
<accession>A0A6J6Z1K4</accession>